<reference evidence="4" key="1">
    <citation type="submission" date="2024-07" db="EMBL/GenBank/DDBJ databases">
        <title>Two chromosome-level genome assemblies of Korean endemic species Abeliophyllum distichum and Forsythia ovata (Oleaceae).</title>
        <authorList>
            <person name="Jang H."/>
        </authorList>
    </citation>
    <scope>NUCLEOTIDE SEQUENCE [LARGE SCALE GENOMIC DNA]</scope>
</reference>
<evidence type="ECO:0000259" key="2">
    <source>
        <dbReference type="Pfam" id="PF03732"/>
    </source>
</evidence>
<sequence length="143" mass="16264">MWLFLHTLKDKAREWLNSLPPRSITTWIYLIQKFTLKYFPPVRVNRLKYEISNFQQSELENFYEAWKKIQPTAPKVGMAMGLVKPARPIQNELGSSKGAIRARLVWERAELGLGSSPKSGLGSAHKLVGRTSRAELPTSSARP</sequence>
<dbReference type="PANTHER" id="PTHR33223:SF11">
    <property type="entry name" value="ELEMENT PROTEIN, PUTATIVE-RELATED"/>
    <property type="match status" value="1"/>
</dbReference>
<dbReference type="AlphaFoldDB" id="A0ABD1V1G7"/>
<proteinExistence type="predicted"/>
<name>A0ABD1V1G7_9LAMI</name>
<evidence type="ECO:0000313" key="3">
    <source>
        <dbReference type="EMBL" id="KAL2531151.1"/>
    </source>
</evidence>
<feature type="compositionally biased region" description="Low complexity" evidence="1">
    <location>
        <begin position="114"/>
        <end position="123"/>
    </location>
</feature>
<dbReference type="PANTHER" id="PTHR33223">
    <property type="entry name" value="CCHC-TYPE DOMAIN-CONTAINING PROTEIN"/>
    <property type="match status" value="1"/>
</dbReference>
<evidence type="ECO:0000256" key="1">
    <source>
        <dbReference type="SAM" id="MobiDB-lite"/>
    </source>
</evidence>
<protein>
    <submittedName>
        <fullName evidence="3">Retrotrans gag domain-containing protein</fullName>
    </submittedName>
</protein>
<comment type="caution">
    <text evidence="3">The sequence shown here is derived from an EMBL/GenBank/DDBJ whole genome shotgun (WGS) entry which is preliminary data.</text>
</comment>
<feature type="domain" description="Retrotransposon gag" evidence="2">
    <location>
        <begin position="3"/>
        <end position="71"/>
    </location>
</feature>
<feature type="region of interest" description="Disordered" evidence="1">
    <location>
        <begin position="114"/>
        <end position="143"/>
    </location>
</feature>
<accession>A0ABD1V1G7</accession>
<dbReference type="EMBL" id="JBFOLK010000002">
    <property type="protein sequence ID" value="KAL2531151.1"/>
    <property type="molecule type" value="Genomic_DNA"/>
</dbReference>
<dbReference type="InterPro" id="IPR005162">
    <property type="entry name" value="Retrotrans_gag_dom"/>
</dbReference>
<keyword evidence="4" id="KW-1185">Reference proteome</keyword>
<gene>
    <name evidence="3" type="ORF">Adt_04502</name>
</gene>
<organism evidence="3 4">
    <name type="scientific">Abeliophyllum distichum</name>
    <dbReference type="NCBI Taxonomy" id="126358"/>
    <lineage>
        <taxon>Eukaryota</taxon>
        <taxon>Viridiplantae</taxon>
        <taxon>Streptophyta</taxon>
        <taxon>Embryophyta</taxon>
        <taxon>Tracheophyta</taxon>
        <taxon>Spermatophyta</taxon>
        <taxon>Magnoliopsida</taxon>
        <taxon>eudicotyledons</taxon>
        <taxon>Gunneridae</taxon>
        <taxon>Pentapetalae</taxon>
        <taxon>asterids</taxon>
        <taxon>lamiids</taxon>
        <taxon>Lamiales</taxon>
        <taxon>Oleaceae</taxon>
        <taxon>Forsythieae</taxon>
        <taxon>Abeliophyllum</taxon>
    </lineage>
</organism>
<evidence type="ECO:0000313" key="4">
    <source>
        <dbReference type="Proteomes" id="UP001604336"/>
    </source>
</evidence>
<dbReference type="Pfam" id="PF03732">
    <property type="entry name" value="Retrotrans_gag"/>
    <property type="match status" value="1"/>
</dbReference>
<dbReference type="Proteomes" id="UP001604336">
    <property type="component" value="Unassembled WGS sequence"/>
</dbReference>